<comment type="caution">
    <text evidence="1">The sequence shown here is derived from an EMBL/GenBank/DDBJ whole genome shotgun (WGS) entry which is preliminary data.</text>
</comment>
<gene>
    <name evidence="1" type="ORF">BUY34_06465</name>
</gene>
<evidence type="ECO:0000313" key="1">
    <source>
        <dbReference type="EMBL" id="PTF66367.1"/>
    </source>
</evidence>
<organism evidence="1 2">
    <name type="scientific">Staphylococcus cohnii</name>
    <dbReference type="NCBI Taxonomy" id="29382"/>
    <lineage>
        <taxon>Bacteria</taxon>
        <taxon>Bacillati</taxon>
        <taxon>Bacillota</taxon>
        <taxon>Bacilli</taxon>
        <taxon>Bacillales</taxon>
        <taxon>Staphylococcaceae</taxon>
        <taxon>Staphylococcus</taxon>
        <taxon>Staphylococcus cohnii species complex</taxon>
    </lineage>
</organism>
<protein>
    <submittedName>
        <fullName evidence="1">Uncharacterized protein</fullName>
    </submittedName>
</protein>
<dbReference type="AlphaFoldDB" id="A0A2T4LSP3"/>
<reference evidence="1 2" key="1">
    <citation type="journal article" date="2016" name="Front. Microbiol.">
        <title>Comprehensive Phylogenetic Analysis of Bovine Non-aureus Staphylococci Species Based on Whole-Genome Sequencing.</title>
        <authorList>
            <person name="Naushad S."/>
            <person name="Barkema H.W."/>
            <person name="Luby C."/>
            <person name="Condas L.A."/>
            <person name="Nobrega D.B."/>
            <person name="Carson D.A."/>
            <person name="De Buck J."/>
        </authorList>
    </citation>
    <scope>NUCLEOTIDE SEQUENCE [LARGE SCALE GENOMIC DNA]</scope>
    <source>
        <strain evidence="1 2">SNUC 3829</strain>
    </source>
</reference>
<name>A0A2T4LSP3_9STAP</name>
<proteinExistence type="predicted"/>
<dbReference type="EMBL" id="PYZR01000058">
    <property type="protein sequence ID" value="PTF66367.1"/>
    <property type="molecule type" value="Genomic_DNA"/>
</dbReference>
<sequence>MLLFIQYFLLLARFLKGQLHPVVFSLPYSHKSLAKIRHICSKLFVADSFLHYPNHFALLHFTYFTRYTII</sequence>
<dbReference type="Proteomes" id="UP000241208">
    <property type="component" value="Unassembled WGS sequence"/>
</dbReference>
<accession>A0A2T4LSP3</accession>
<evidence type="ECO:0000313" key="2">
    <source>
        <dbReference type="Proteomes" id="UP000241208"/>
    </source>
</evidence>